<dbReference type="RefSeq" id="WP_075725892.1">
    <property type="nucleotide sequence ID" value="NZ_LTDM01000014.1"/>
</dbReference>
<gene>
    <name evidence="1" type="ORF">TICRE_10560</name>
</gene>
<reference evidence="1 2" key="1">
    <citation type="submission" date="2016-02" db="EMBL/GenBank/DDBJ databases">
        <title>Genome sequence of Tissierella creatinophila DSM 6911.</title>
        <authorList>
            <person name="Poehlein A."/>
            <person name="Daniel R."/>
        </authorList>
    </citation>
    <scope>NUCLEOTIDE SEQUENCE [LARGE SCALE GENOMIC DNA]</scope>
    <source>
        <strain evidence="1 2">DSM 6911</strain>
    </source>
</reference>
<proteinExistence type="predicted"/>
<dbReference type="EMBL" id="LTDM01000014">
    <property type="protein sequence ID" value="OLS02902.1"/>
    <property type="molecule type" value="Genomic_DNA"/>
</dbReference>
<accession>A0A1U7M6F4</accession>
<keyword evidence="2" id="KW-1185">Reference proteome</keyword>
<comment type="caution">
    <text evidence="1">The sequence shown here is derived from an EMBL/GenBank/DDBJ whole genome shotgun (WGS) entry which is preliminary data.</text>
</comment>
<evidence type="ECO:0000313" key="1">
    <source>
        <dbReference type="EMBL" id="OLS02902.1"/>
    </source>
</evidence>
<protein>
    <submittedName>
        <fullName evidence="1">Uncharacterized protein</fullName>
    </submittedName>
</protein>
<sequence>MRKMIDIKNQRFGKLKAIEPSVKVATNKSKKWICECDCGTVKEIRSSDLRLGKIVSCGCERDRKIKERSYKHGMSNTKIYDVWQSMKGRCYRETCKDYPNYGGRGIKIDKNWLGDFMVFYNWAISEGYKEGLTIDRINPNGNYEPGNCKWLPNEKQALNRRNTITHMYEGKELNTRELSEELNINYNTLRNYLGKGRTIEEILENI</sequence>
<organism evidence="1 2">
    <name type="scientific">Tissierella creatinophila DSM 6911</name>
    <dbReference type="NCBI Taxonomy" id="1123403"/>
    <lineage>
        <taxon>Bacteria</taxon>
        <taxon>Bacillati</taxon>
        <taxon>Bacillota</taxon>
        <taxon>Tissierellia</taxon>
        <taxon>Tissierellales</taxon>
        <taxon>Tissierellaceae</taxon>
        <taxon>Tissierella</taxon>
    </lineage>
</organism>
<dbReference type="OrthoDB" id="552713at2"/>
<dbReference type="Proteomes" id="UP000186112">
    <property type="component" value="Unassembled WGS sequence"/>
</dbReference>
<evidence type="ECO:0000313" key="2">
    <source>
        <dbReference type="Proteomes" id="UP000186112"/>
    </source>
</evidence>
<dbReference type="AlphaFoldDB" id="A0A1U7M6F4"/>
<name>A0A1U7M6F4_TISCR</name>